<keyword evidence="4" id="KW-1185">Reference proteome</keyword>
<dbReference type="Proteomes" id="UP001138997">
    <property type="component" value="Unassembled WGS sequence"/>
</dbReference>
<dbReference type="InterPro" id="IPR000157">
    <property type="entry name" value="TIR_dom"/>
</dbReference>
<gene>
    <name evidence="3" type="ORF">LR394_10340</name>
</gene>
<evidence type="ECO:0000259" key="2">
    <source>
        <dbReference type="PROSITE" id="PS50104"/>
    </source>
</evidence>
<comment type="caution">
    <text evidence="3">The sequence shown here is derived from an EMBL/GenBank/DDBJ whole genome shotgun (WGS) entry which is preliminary data.</text>
</comment>
<dbReference type="Pfam" id="PF13676">
    <property type="entry name" value="TIR_2"/>
    <property type="match status" value="1"/>
</dbReference>
<dbReference type="PROSITE" id="PS50104">
    <property type="entry name" value="TIR"/>
    <property type="match status" value="1"/>
</dbReference>
<sequence>MSDKPIELFVSWSRKDKLLKNALIGSLEDHLGIIEGLTFSLWQDVELAVGLDWDEQLQQRLAGCDYGLLLLSPSFFSSVYIRERELSWFTGTTGKPMLPVMLRQVPLDGSRRTGGVELRQIFHDPLHHRAFADARDRDAFARELAEAIRRRVLSDRAGSPPTWGVMSWPTGDSPSEAAGA</sequence>
<feature type="region of interest" description="Disordered" evidence="1">
    <location>
        <begin position="156"/>
        <end position="180"/>
    </location>
</feature>
<protein>
    <submittedName>
        <fullName evidence="3">Toll/interleukin-1 receptor domain-containing protein</fullName>
    </submittedName>
</protein>
<feature type="domain" description="TIR" evidence="2">
    <location>
        <begin position="4"/>
        <end position="148"/>
    </location>
</feature>
<evidence type="ECO:0000313" key="3">
    <source>
        <dbReference type="EMBL" id="MCD5311298.1"/>
    </source>
</evidence>
<dbReference type="InterPro" id="IPR035897">
    <property type="entry name" value="Toll_tir_struct_dom_sf"/>
</dbReference>
<evidence type="ECO:0000313" key="4">
    <source>
        <dbReference type="Proteomes" id="UP001138997"/>
    </source>
</evidence>
<dbReference type="RefSeq" id="WP_231440476.1">
    <property type="nucleotide sequence ID" value="NZ_JAJOMB010000004.1"/>
</dbReference>
<keyword evidence="3" id="KW-0675">Receptor</keyword>
<organism evidence="3 4">
    <name type="scientific">Kineosporia babensis</name>
    <dbReference type="NCBI Taxonomy" id="499548"/>
    <lineage>
        <taxon>Bacteria</taxon>
        <taxon>Bacillati</taxon>
        <taxon>Actinomycetota</taxon>
        <taxon>Actinomycetes</taxon>
        <taxon>Kineosporiales</taxon>
        <taxon>Kineosporiaceae</taxon>
        <taxon>Kineosporia</taxon>
    </lineage>
</organism>
<reference evidence="3" key="1">
    <citation type="submission" date="2021-11" db="EMBL/GenBank/DDBJ databases">
        <title>Streptomyces corallinus and Kineosporia corallina sp. nov., two new coral-derived marine actinobacteria.</title>
        <authorList>
            <person name="Buangrab K."/>
            <person name="Sutthacheep M."/>
            <person name="Yeemin T."/>
            <person name="Harunari E."/>
            <person name="Igarashi Y."/>
            <person name="Sripreechasak P."/>
            <person name="Kanchanasin P."/>
            <person name="Tanasupawat S."/>
            <person name="Phongsopitanun W."/>
        </authorList>
    </citation>
    <scope>NUCLEOTIDE SEQUENCE</scope>
    <source>
        <strain evidence="3">JCM 31032</strain>
    </source>
</reference>
<proteinExistence type="predicted"/>
<evidence type="ECO:0000256" key="1">
    <source>
        <dbReference type="SAM" id="MobiDB-lite"/>
    </source>
</evidence>
<name>A0A9X1NDY5_9ACTN</name>
<dbReference type="AlphaFoldDB" id="A0A9X1NDY5"/>
<dbReference type="SUPFAM" id="SSF52200">
    <property type="entry name" value="Toll/Interleukin receptor TIR domain"/>
    <property type="match status" value="1"/>
</dbReference>
<dbReference type="Gene3D" id="3.40.50.10140">
    <property type="entry name" value="Toll/interleukin-1 receptor homology (TIR) domain"/>
    <property type="match status" value="1"/>
</dbReference>
<accession>A0A9X1NDY5</accession>
<dbReference type="EMBL" id="JAJOMB010000004">
    <property type="protein sequence ID" value="MCD5311298.1"/>
    <property type="molecule type" value="Genomic_DNA"/>
</dbReference>
<dbReference type="GO" id="GO:0007165">
    <property type="term" value="P:signal transduction"/>
    <property type="evidence" value="ECO:0007669"/>
    <property type="project" value="InterPro"/>
</dbReference>